<comment type="caution">
    <text evidence="2">The sequence shown here is derived from an EMBL/GenBank/DDBJ whole genome shotgun (WGS) entry which is preliminary data.</text>
</comment>
<sequence>MFIVRWILGRIILLLNFVFAPKKRQRPQDQQAIVDQQTQSLALYQYAACPFCVKVRRDIRRQNLTINLVDAKQDDNKSVLVSQGGKLQVPCLRIEQDGNTQWLYESKAITSYLNERFA</sequence>
<gene>
    <name evidence="2" type="ORF">AWJ07_13125</name>
</gene>
<reference evidence="2 3" key="1">
    <citation type="submission" date="2016-01" db="EMBL/GenBank/DDBJ databases">
        <title>Draft genome of the antarctic isolate Shewanella frigidimarina Ag06-30.</title>
        <authorList>
            <person name="Parmeciano Di Noto G."/>
            <person name="Vazquez S."/>
            <person name="Mac Cormack W."/>
            <person name="Iriarte A."/>
            <person name="Quiroga C."/>
        </authorList>
    </citation>
    <scope>NUCLEOTIDE SEQUENCE [LARGE SCALE GENOMIC DNA]</scope>
    <source>
        <strain evidence="2 3">Ag06-30</strain>
    </source>
</reference>
<dbReference type="SUPFAM" id="SSF52833">
    <property type="entry name" value="Thioredoxin-like"/>
    <property type="match status" value="1"/>
</dbReference>
<protein>
    <submittedName>
        <fullName evidence="2">NrdH-redoxin</fullName>
    </submittedName>
</protein>
<organism evidence="2">
    <name type="scientific">Shewanella frigidimarina</name>
    <dbReference type="NCBI Taxonomy" id="56812"/>
    <lineage>
        <taxon>Bacteria</taxon>
        <taxon>Pseudomonadati</taxon>
        <taxon>Pseudomonadota</taxon>
        <taxon>Gammaproteobacteria</taxon>
        <taxon>Alteromonadales</taxon>
        <taxon>Shewanellaceae</taxon>
        <taxon>Shewanella</taxon>
    </lineage>
</organism>
<dbReference type="AlphaFoldDB" id="A0A106C1V2"/>
<dbReference type="InterPro" id="IPR004045">
    <property type="entry name" value="Glutathione_S-Trfase_N"/>
</dbReference>
<name>A0A106C1V2_SHEFR</name>
<dbReference type="Gene3D" id="3.40.30.10">
    <property type="entry name" value="Glutaredoxin"/>
    <property type="match status" value="1"/>
</dbReference>
<dbReference type="InterPro" id="IPR036249">
    <property type="entry name" value="Thioredoxin-like_sf"/>
</dbReference>
<evidence type="ECO:0000313" key="2">
    <source>
        <dbReference type="EMBL" id="KVX02644.1"/>
    </source>
</evidence>
<accession>A0A106C1V2</accession>
<dbReference type="GeneID" id="41836961"/>
<proteinExistence type="predicted"/>
<dbReference type="Proteomes" id="UP000055702">
    <property type="component" value="Unassembled WGS sequence"/>
</dbReference>
<evidence type="ECO:0000313" key="3">
    <source>
        <dbReference type="Proteomes" id="UP000055702"/>
    </source>
</evidence>
<dbReference type="Pfam" id="PF13417">
    <property type="entry name" value="GST_N_3"/>
    <property type="match status" value="1"/>
</dbReference>
<dbReference type="PROSITE" id="PS51354">
    <property type="entry name" value="GLUTAREDOXIN_2"/>
    <property type="match status" value="1"/>
</dbReference>
<dbReference type="OMA" id="LYQFHAC"/>
<evidence type="ECO:0000259" key="1">
    <source>
        <dbReference type="Pfam" id="PF13417"/>
    </source>
</evidence>
<feature type="domain" description="GST N-terminal" evidence="1">
    <location>
        <begin position="43"/>
        <end position="117"/>
    </location>
</feature>
<dbReference type="EMBL" id="LRDC01000011">
    <property type="protein sequence ID" value="KVX02644.1"/>
    <property type="molecule type" value="Genomic_DNA"/>
</dbReference>
<dbReference type="RefSeq" id="WP_011637063.1">
    <property type="nucleotide sequence ID" value="NZ_JBBMQR010000026.1"/>
</dbReference>